<dbReference type="InParanoid" id="A0A1B6P5K3"/>
<dbReference type="FunFam" id="1.10.630.10:FF:000086">
    <property type="entry name" value="cytochrome P450 90A1-like isoform X1"/>
    <property type="match status" value="1"/>
</dbReference>
<dbReference type="GO" id="GO:0016705">
    <property type="term" value="F:oxidoreductase activity, acting on paired donors, with incorporation or reduction of molecular oxygen"/>
    <property type="evidence" value="ECO:0007669"/>
    <property type="project" value="InterPro"/>
</dbReference>
<dbReference type="GO" id="GO:0020037">
    <property type="term" value="F:heme binding"/>
    <property type="evidence" value="ECO:0007669"/>
    <property type="project" value="InterPro"/>
</dbReference>
<dbReference type="InterPro" id="IPR002401">
    <property type="entry name" value="Cyt_P450_E_grp-I"/>
</dbReference>
<dbReference type="GO" id="GO:0048868">
    <property type="term" value="P:pollen tube development"/>
    <property type="evidence" value="ECO:0000318"/>
    <property type="project" value="GO_Central"/>
</dbReference>
<comment type="similarity">
    <text evidence="4">Belongs to the cytochrome P450 family.</text>
</comment>
<keyword evidence="2 3" id="KW-0408">Iron</keyword>
<dbReference type="GO" id="GO:0005506">
    <property type="term" value="F:iron ion binding"/>
    <property type="evidence" value="ECO:0007669"/>
    <property type="project" value="InterPro"/>
</dbReference>
<name>A0A1B6P5K3_SORBI</name>
<feature type="region of interest" description="Disordered" evidence="5">
    <location>
        <begin position="89"/>
        <end position="110"/>
    </location>
</feature>
<dbReference type="PRINTS" id="PR00463">
    <property type="entry name" value="EP450I"/>
</dbReference>
<dbReference type="SUPFAM" id="SSF48264">
    <property type="entry name" value="Cytochrome P450"/>
    <property type="match status" value="1"/>
</dbReference>
<evidence type="ECO:0000313" key="7">
    <source>
        <dbReference type="EMBL" id="BCG55967.1"/>
    </source>
</evidence>
<gene>
    <name evidence="7" type="primary">SbCYP722B</name>
    <name evidence="8" type="ORF">SORBI_3009G000700</name>
</gene>
<protein>
    <submittedName>
        <fullName evidence="7">Cytochrome P450 CYP722B</fullName>
    </submittedName>
</protein>
<reference evidence="9" key="3">
    <citation type="journal article" date="2018" name="Plant J.">
        <title>The Sorghum bicolor reference genome: improved assembly, gene annotations, a transcriptome atlas, and signatures of genome organization.</title>
        <authorList>
            <person name="McCormick R.F."/>
            <person name="Truong S.K."/>
            <person name="Sreedasyam A."/>
            <person name="Jenkins J."/>
            <person name="Shu S."/>
            <person name="Sims D."/>
            <person name="Kennedy M."/>
            <person name="Amirebrahimi M."/>
            <person name="Weers B.D."/>
            <person name="McKinley B."/>
            <person name="Mattison A."/>
            <person name="Morishige D.T."/>
            <person name="Grimwood J."/>
            <person name="Schmutz J."/>
            <person name="Mullet J.E."/>
        </authorList>
    </citation>
    <scope>NUCLEOTIDE SEQUENCE [LARGE SCALE GENOMIC DNA]</scope>
    <source>
        <strain evidence="9">cv. BTx623</strain>
    </source>
</reference>
<dbReference type="FunCoup" id="A0A1B6P5K3">
    <property type="interactions" value="480"/>
</dbReference>
<dbReference type="OMA" id="KNGCPIL"/>
<dbReference type="OrthoDB" id="2789670at2759"/>
<feature type="transmembrane region" description="Helical" evidence="6">
    <location>
        <begin position="40"/>
        <end position="65"/>
    </location>
</feature>
<keyword evidence="6" id="KW-0812">Transmembrane</keyword>
<evidence type="ECO:0000256" key="1">
    <source>
        <dbReference type="ARBA" id="ARBA00022723"/>
    </source>
</evidence>
<dbReference type="EMBL" id="CM000768">
    <property type="protein sequence ID" value="KXG20998.1"/>
    <property type="molecule type" value="Genomic_DNA"/>
</dbReference>
<keyword evidence="3 4" id="KW-0349">Heme</keyword>
<dbReference type="Pfam" id="PF00067">
    <property type="entry name" value="p450"/>
    <property type="match status" value="1"/>
</dbReference>
<evidence type="ECO:0000313" key="9">
    <source>
        <dbReference type="Proteomes" id="UP000000768"/>
    </source>
</evidence>
<evidence type="ECO:0000256" key="6">
    <source>
        <dbReference type="SAM" id="Phobius"/>
    </source>
</evidence>
<proteinExistence type="evidence at transcript level"/>
<evidence type="ECO:0000256" key="5">
    <source>
        <dbReference type="SAM" id="MobiDB-lite"/>
    </source>
</evidence>
<organism evidence="8 9">
    <name type="scientific">Sorghum bicolor</name>
    <name type="common">Sorghum</name>
    <name type="synonym">Sorghum vulgare</name>
    <dbReference type="NCBI Taxonomy" id="4558"/>
    <lineage>
        <taxon>Eukaryota</taxon>
        <taxon>Viridiplantae</taxon>
        <taxon>Streptophyta</taxon>
        <taxon>Embryophyta</taxon>
        <taxon>Tracheophyta</taxon>
        <taxon>Spermatophyta</taxon>
        <taxon>Magnoliopsida</taxon>
        <taxon>Liliopsida</taxon>
        <taxon>Poales</taxon>
        <taxon>Poaceae</taxon>
        <taxon>PACMAD clade</taxon>
        <taxon>Panicoideae</taxon>
        <taxon>Andropogonodae</taxon>
        <taxon>Andropogoneae</taxon>
        <taxon>Sorghinae</taxon>
        <taxon>Sorghum</taxon>
    </lineage>
</organism>
<reference evidence="7" key="4">
    <citation type="submission" date="2020-06" db="EMBL/GenBank/DDBJ databases">
        <title>Strigolactone biosynthesis in Sorghum.</title>
        <authorList>
            <person name="Nomura T."/>
            <person name="Yoda A."/>
        </authorList>
    </citation>
    <scope>NUCLEOTIDE SEQUENCE</scope>
    <source>
        <tissue evidence="7">Root</tissue>
    </source>
</reference>
<dbReference type="InterPro" id="IPR001128">
    <property type="entry name" value="Cyt_P450"/>
</dbReference>
<keyword evidence="1 3" id="KW-0479">Metal-binding</keyword>
<feature type="binding site" description="axial binding residue" evidence="3">
    <location>
        <position position="530"/>
    </location>
    <ligand>
        <name>heme</name>
        <dbReference type="ChEBI" id="CHEBI:30413"/>
    </ligand>
    <ligandPart>
        <name>Fe</name>
        <dbReference type="ChEBI" id="CHEBI:18248"/>
    </ligandPart>
</feature>
<comment type="cofactor">
    <cofactor evidence="3">
        <name>heme</name>
        <dbReference type="ChEBI" id="CHEBI:30413"/>
    </cofactor>
</comment>
<dbReference type="CDD" id="cd11043">
    <property type="entry name" value="CYP90-like"/>
    <property type="match status" value="1"/>
</dbReference>
<accession>A0A1B6P5K3</accession>
<evidence type="ECO:0000313" key="8">
    <source>
        <dbReference type="EMBL" id="KXG20998.1"/>
    </source>
</evidence>
<dbReference type="AlphaFoldDB" id="A0A1B6P5K3"/>
<sequence>MDDMHSQLQAAGAACQQSNSLLLPPPAADRPCSSSSSSSLSLLGTAAAACLFLSAAIYCIVVIIVTTSSKQNINNRLIRRLLKFKGRRSKNDRRRDYNNNAAPPPPPPGRGSSWWWSVVETLAFVSANRSGRGLYHFVEARHRRYGPPCFRTALLGATHVFVSSPDAARSLLADAGGFSKRYVRTVAELLGEHSLLCASHDAHRALRRAVAPLFNAQATASLAANFDALARRIITRDWAAKTTAVVVLDAALDVTFEAICDMLIGRTTTLKRRRLQSDVLAVTRAMLAFPLRLPGTRFHAGLRARKRIMDVLRQEIASRQRNIMDMEEMEEDDSKHDNDFLQSLLLLRRRKMKSSQQQQSPSNSNDHLFLTDDQILDNILTLIIAGQVTTASAITWMVKYLADNKDFQETLRSVQLEMALKHQHGDSDGPLTLQHLNSMELAYMTVKESLRMASIVSWFPRVALEDCQVAGFHINKGWIVNIDARALHYDATLYDNPTMFDPSRFKGEDMCTKQQAPYSFLVFGAGGRTCLGMNLAKIMMLIFLHHLVTNWRWEMADDDPSLEKWAMFPRLKSGCPIHLTPI</sequence>
<dbReference type="GO" id="GO:0004497">
    <property type="term" value="F:monooxygenase activity"/>
    <property type="evidence" value="ECO:0000318"/>
    <property type="project" value="GO_Central"/>
</dbReference>
<dbReference type="ExpressionAtlas" id="A0A1B6P5K3">
    <property type="expression patterns" value="baseline and differential"/>
</dbReference>
<evidence type="ECO:0000256" key="3">
    <source>
        <dbReference type="PIRSR" id="PIRSR602401-1"/>
    </source>
</evidence>
<dbReference type="Gene3D" id="1.10.630.10">
    <property type="entry name" value="Cytochrome P450"/>
    <property type="match status" value="1"/>
</dbReference>
<dbReference type="PANTHER" id="PTHR24286:SF189">
    <property type="entry name" value="CYTOCHROME P450, FAMILY 722, SUBFAMILY A, POLYPEPTIDE 1"/>
    <property type="match status" value="1"/>
</dbReference>
<keyword evidence="4" id="KW-0503">Monooxygenase</keyword>
<dbReference type="PROSITE" id="PS00086">
    <property type="entry name" value="CYTOCHROME_P450"/>
    <property type="match status" value="1"/>
</dbReference>
<dbReference type="EMBL" id="LC556206">
    <property type="protein sequence ID" value="BCG55967.1"/>
    <property type="molecule type" value="mRNA"/>
</dbReference>
<dbReference type="STRING" id="4558.A0A1B6P5K3"/>
<dbReference type="InterPro" id="IPR017972">
    <property type="entry name" value="Cyt_P450_CS"/>
</dbReference>
<dbReference type="PANTHER" id="PTHR24286">
    <property type="entry name" value="CYTOCHROME P450 26"/>
    <property type="match status" value="1"/>
</dbReference>
<reference evidence="8" key="2">
    <citation type="submission" date="2017-02" db="EMBL/GenBank/DDBJ databases">
        <title>WGS assembly of Sorghum bicolor.</title>
        <authorList>
            <person name="Paterson A."/>
            <person name="Mullet J."/>
            <person name="Bowers J."/>
            <person name="Bruggmann R."/>
            <person name="Dubchak I."/>
            <person name="Grimwood J."/>
            <person name="Gundlach H."/>
            <person name="Haberer G."/>
            <person name="Hellsten U."/>
            <person name="Mitros T."/>
            <person name="Poliakov A."/>
            <person name="Schmutz J."/>
            <person name="Spannagl M."/>
            <person name="Tang H."/>
            <person name="Wang X."/>
            <person name="Wicker T."/>
            <person name="Bharti A."/>
            <person name="Chapman J."/>
            <person name="Feltus F."/>
            <person name="Gowik U."/>
            <person name="Grigoriev I."/>
            <person name="Lyons E."/>
            <person name="Maher C."/>
            <person name="Martis M."/>
            <person name="Narechania A."/>
            <person name="Otillar R."/>
            <person name="Penning B."/>
            <person name="Salamov A."/>
            <person name="Wang Y."/>
            <person name="Zhang L."/>
            <person name="Carpita N."/>
            <person name="Freeling M."/>
            <person name="Gingle A."/>
            <person name="Hash C."/>
            <person name="Keller B."/>
            <person name="Klein P."/>
            <person name="Kresovich S."/>
            <person name="Mccann M."/>
            <person name="Ming R."/>
            <person name="Peterson D."/>
            <person name="Rahman M."/>
            <person name="Ware D."/>
            <person name="Westhoff P."/>
            <person name="Mayer K."/>
            <person name="Messing J."/>
            <person name="Sims D."/>
            <person name="Jenkins J."/>
            <person name="Shu S."/>
            <person name="Rokhsar D."/>
        </authorList>
    </citation>
    <scope>NUCLEOTIDE SEQUENCE</scope>
</reference>
<keyword evidence="6" id="KW-0472">Membrane</keyword>
<keyword evidence="4" id="KW-0560">Oxidoreductase</keyword>
<dbReference type="Gramene" id="KXG20998">
    <property type="protein sequence ID" value="KXG20998"/>
    <property type="gene ID" value="SORBI_3009G000700"/>
</dbReference>
<evidence type="ECO:0000256" key="2">
    <source>
        <dbReference type="ARBA" id="ARBA00023004"/>
    </source>
</evidence>
<dbReference type="PRINTS" id="PR00385">
    <property type="entry name" value="P450"/>
</dbReference>
<keyword evidence="9" id="KW-1185">Reference proteome</keyword>
<evidence type="ECO:0000256" key="4">
    <source>
        <dbReference type="RuleBase" id="RU000461"/>
    </source>
</evidence>
<dbReference type="Proteomes" id="UP000000768">
    <property type="component" value="Chromosome 9"/>
</dbReference>
<reference evidence="8 9" key="1">
    <citation type="journal article" date="2009" name="Nature">
        <title>The Sorghum bicolor genome and the diversification of grasses.</title>
        <authorList>
            <person name="Paterson A.H."/>
            <person name="Bowers J.E."/>
            <person name="Bruggmann R."/>
            <person name="Dubchak I."/>
            <person name="Grimwood J."/>
            <person name="Gundlach H."/>
            <person name="Haberer G."/>
            <person name="Hellsten U."/>
            <person name="Mitros T."/>
            <person name="Poliakov A."/>
            <person name="Schmutz J."/>
            <person name="Spannagl M."/>
            <person name="Tang H."/>
            <person name="Wang X."/>
            <person name="Wicker T."/>
            <person name="Bharti A.K."/>
            <person name="Chapman J."/>
            <person name="Feltus F.A."/>
            <person name="Gowik U."/>
            <person name="Grigoriev I.V."/>
            <person name="Lyons E."/>
            <person name="Maher C.A."/>
            <person name="Martis M."/>
            <person name="Narechania A."/>
            <person name="Otillar R.P."/>
            <person name="Penning B.W."/>
            <person name="Salamov A.A."/>
            <person name="Wang Y."/>
            <person name="Zhang L."/>
            <person name="Carpita N.C."/>
            <person name="Freeling M."/>
            <person name="Gingle A.R."/>
            <person name="Hash C.T."/>
            <person name="Keller B."/>
            <person name="Klein P."/>
            <person name="Kresovich S."/>
            <person name="McCann M.C."/>
            <person name="Ming R."/>
            <person name="Peterson D.G."/>
            <person name="Mehboob-ur-Rahman"/>
            <person name="Ware D."/>
            <person name="Westhoff P."/>
            <person name="Mayer K.F."/>
            <person name="Messing J."/>
            <person name="Rokhsar D.S."/>
        </authorList>
    </citation>
    <scope>NUCLEOTIDE SEQUENCE [LARGE SCALE GENOMIC DNA]</scope>
    <source>
        <strain evidence="9">cv. BTx623</strain>
    </source>
</reference>
<dbReference type="InterPro" id="IPR036396">
    <property type="entry name" value="Cyt_P450_sf"/>
</dbReference>
<keyword evidence="6" id="KW-1133">Transmembrane helix</keyword>